<dbReference type="EMBL" id="CM023481">
    <property type="protein sequence ID" value="KAH6945865.1"/>
    <property type="molecule type" value="Genomic_DNA"/>
</dbReference>
<sequence>MTSLSISSSKHLVQQVLRYVPVRDLFSCSQVNALWKRVSLALLRNKLKWVLCTASAGPACEERRQNTIPVTPKLNDATKCIGEPSSLQVFPPRCRASANTVIGCSLCMFLEVTSS</sequence>
<dbReference type="Proteomes" id="UP000821845">
    <property type="component" value="Chromosome 1"/>
</dbReference>
<reference evidence="1" key="1">
    <citation type="submission" date="2020-05" db="EMBL/GenBank/DDBJ databases">
        <title>Large-scale comparative analyses of tick genomes elucidate their genetic diversity and vector capacities.</title>
        <authorList>
            <person name="Jia N."/>
            <person name="Wang J."/>
            <person name="Shi W."/>
            <person name="Du L."/>
            <person name="Sun Y."/>
            <person name="Zhan W."/>
            <person name="Jiang J."/>
            <person name="Wang Q."/>
            <person name="Zhang B."/>
            <person name="Ji P."/>
            <person name="Sakyi L.B."/>
            <person name="Cui X."/>
            <person name="Yuan T."/>
            <person name="Jiang B."/>
            <person name="Yang W."/>
            <person name="Lam T.T.-Y."/>
            <person name="Chang Q."/>
            <person name="Ding S."/>
            <person name="Wang X."/>
            <person name="Zhu J."/>
            <person name="Ruan X."/>
            <person name="Zhao L."/>
            <person name="Wei J."/>
            <person name="Que T."/>
            <person name="Du C."/>
            <person name="Cheng J."/>
            <person name="Dai P."/>
            <person name="Han X."/>
            <person name="Huang E."/>
            <person name="Gao Y."/>
            <person name="Liu J."/>
            <person name="Shao H."/>
            <person name="Ye R."/>
            <person name="Li L."/>
            <person name="Wei W."/>
            <person name="Wang X."/>
            <person name="Wang C."/>
            <person name="Yang T."/>
            <person name="Huo Q."/>
            <person name="Li W."/>
            <person name="Guo W."/>
            <person name="Chen H."/>
            <person name="Zhou L."/>
            <person name="Ni X."/>
            <person name="Tian J."/>
            <person name="Zhou Y."/>
            <person name="Sheng Y."/>
            <person name="Liu T."/>
            <person name="Pan Y."/>
            <person name="Xia L."/>
            <person name="Li J."/>
            <person name="Zhao F."/>
            <person name="Cao W."/>
        </authorList>
    </citation>
    <scope>NUCLEOTIDE SEQUENCE</scope>
    <source>
        <strain evidence="1">Hyas-2018</strain>
    </source>
</reference>
<organism evidence="1 2">
    <name type="scientific">Hyalomma asiaticum</name>
    <name type="common">Tick</name>
    <dbReference type="NCBI Taxonomy" id="266040"/>
    <lineage>
        <taxon>Eukaryota</taxon>
        <taxon>Metazoa</taxon>
        <taxon>Ecdysozoa</taxon>
        <taxon>Arthropoda</taxon>
        <taxon>Chelicerata</taxon>
        <taxon>Arachnida</taxon>
        <taxon>Acari</taxon>
        <taxon>Parasitiformes</taxon>
        <taxon>Ixodida</taxon>
        <taxon>Ixodoidea</taxon>
        <taxon>Ixodidae</taxon>
        <taxon>Hyalomminae</taxon>
        <taxon>Hyalomma</taxon>
    </lineage>
</organism>
<keyword evidence="2" id="KW-1185">Reference proteome</keyword>
<protein>
    <submittedName>
        <fullName evidence="1">Uncharacterized protein</fullName>
    </submittedName>
</protein>
<comment type="caution">
    <text evidence="1">The sequence shown here is derived from an EMBL/GenBank/DDBJ whole genome shotgun (WGS) entry which is preliminary data.</text>
</comment>
<evidence type="ECO:0000313" key="2">
    <source>
        <dbReference type="Proteomes" id="UP000821845"/>
    </source>
</evidence>
<accession>A0ACB7TG17</accession>
<proteinExistence type="predicted"/>
<evidence type="ECO:0000313" key="1">
    <source>
        <dbReference type="EMBL" id="KAH6945865.1"/>
    </source>
</evidence>
<name>A0ACB7TG17_HYAAI</name>
<gene>
    <name evidence="1" type="ORF">HPB50_010374</name>
</gene>